<accession>A0A3N0BWA4</accession>
<evidence type="ECO:0000256" key="1">
    <source>
        <dbReference type="SAM" id="Phobius"/>
    </source>
</evidence>
<protein>
    <recommendedName>
        <fullName evidence="4">Metal-dependent hydrolase</fullName>
    </recommendedName>
</protein>
<comment type="caution">
    <text evidence="2">The sequence shown here is derived from an EMBL/GenBank/DDBJ whole genome shotgun (WGS) entry which is preliminary data.</text>
</comment>
<dbReference type="EMBL" id="RBEE01000012">
    <property type="protein sequence ID" value="RNL53993.1"/>
    <property type="molecule type" value="Genomic_DNA"/>
</dbReference>
<keyword evidence="1" id="KW-0812">Transmembrane</keyword>
<reference evidence="2 3" key="1">
    <citation type="submission" date="2018-10" db="EMBL/GenBank/DDBJ databases">
        <title>Genome sequencing of Pedobacter jejuensis TNB23.</title>
        <authorList>
            <person name="Cho Y.-J."/>
            <person name="Cho A."/>
            <person name="Kim O.-S."/>
        </authorList>
    </citation>
    <scope>NUCLEOTIDE SEQUENCE [LARGE SCALE GENOMIC DNA]</scope>
    <source>
        <strain evidence="2 3">TNB23</strain>
    </source>
</reference>
<evidence type="ECO:0000313" key="2">
    <source>
        <dbReference type="EMBL" id="RNL53993.1"/>
    </source>
</evidence>
<organism evidence="2 3">
    <name type="scientific">Pedobacter jejuensis</name>
    <dbReference type="NCBI Taxonomy" id="1268550"/>
    <lineage>
        <taxon>Bacteria</taxon>
        <taxon>Pseudomonadati</taxon>
        <taxon>Bacteroidota</taxon>
        <taxon>Sphingobacteriia</taxon>
        <taxon>Sphingobacteriales</taxon>
        <taxon>Sphingobacteriaceae</taxon>
        <taxon>Pedobacter</taxon>
    </lineage>
</organism>
<evidence type="ECO:0000313" key="3">
    <source>
        <dbReference type="Proteomes" id="UP000274046"/>
    </source>
</evidence>
<gene>
    <name evidence="2" type="ORF">D7004_07800</name>
</gene>
<dbReference type="Proteomes" id="UP000274046">
    <property type="component" value="Unassembled WGS sequence"/>
</dbReference>
<dbReference type="Pfam" id="PF19617">
    <property type="entry name" value="DUF6122"/>
    <property type="match status" value="1"/>
</dbReference>
<keyword evidence="1" id="KW-0472">Membrane</keyword>
<sequence length="128" mass="14929">MQTFIHYFLHFGFPFFIAYGFFRKDWKKVYLILIATMLVDLDHLVSNSVFQANRCSINFHPLHTCYAMIIYVILLFFRKPFNIIGAGLLFHMLTDFTDCMMMFTSCKQCFSNSPAIELLTKVSNALGI</sequence>
<keyword evidence="3" id="KW-1185">Reference proteome</keyword>
<dbReference type="AlphaFoldDB" id="A0A3N0BWA4"/>
<feature type="transmembrane region" description="Helical" evidence="1">
    <location>
        <begin position="29"/>
        <end position="45"/>
    </location>
</feature>
<feature type="transmembrane region" description="Helical" evidence="1">
    <location>
        <begin position="6"/>
        <end position="22"/>
    </location>
</feature>
<evidence type="ECO:0008006" key="4">
    <source>
        <dbReference type="Google" id="ProtNLM"/>
    </source>
</evidence>
<dbReference type="OrthoDB" id="289051at2"/>
<dbReference type="InterPro" id="IPR046125">
    <property type="entry name" value="DUF6122"/>
</dbReference>
<dbReference type="RefSeq" id="WP_123205317.1">
    <property type="nucleotide sequence ID" value="NZ_RBEE01000012.1"/>
</dbReference>
<keyword evidence="1" id="KW-1133">Transmembrane helix</keyword>
<proteinExistence type="predicted"/>
<name>A0A3N0BWA4_9SPHI</name>